<dbReference type="InterPro" id="IPR021508">
    <property type="entry name" value="Gp17-like"/>
</dbReference>
<reference evidence="1" key="1">
    <citation type="submission" date="2020-04" db="EMBL/GenBank/DDBJ databases">
        <authorList>
            <person name="Chiriac C."/>
            <person name="Salcher M."/>
            <person name="Ghai R."/>
            <person name="Kavagutti S V."/>
        </authorList>
    </citation>
    <scope>NUCLEOTIDE SEQUENCE</scope>
</reference>
<gene>
    <name evidence="1" type="ORF">UFOVP681_13</name>
</gene>
<accession>A0A6J5NK92</accession>
<dbReference type="Pfam" id="PF11367">
    <property type="entry name" value="Tail_completion_gp17"/>
    <property type="match status" value="1"/>
</dbReference>
<dbReference type="Gene3D" id="3.30.2000.30">
    <property type="match status" value="1"/>
</dbReference>
<dbReference type="EMBL" id="LR796657">
    <property type="protein sequence ID" value="CAB4157288.1"/>
    <property type="molecule type" value="Genomic_DNA"/>
</dbReference>
<name>A0A6J5NK92_9CAUD</name>
<organism evidence="1">
    <name type="scientific">uncultured Caudovirales phage</name>
    <dbReference type="NCBI Taxonomy" id="2100421"/>
    <lineage>
        <taxon>Viruses</taxon>
        <taxon>Duplodnaviria</taxon>
        <taxon>Heunggongvirae</taxon>
        <taxon>Uroviricota</taxon>
        <taxon>Caudoviricetes</taxon>
        <taxon>Peduoviridae</taxon>
        <taxon>Maltschvirus</taxon>
        <taxon>Maltschvirus maltsch</taxon>
    </lineage>
</organism>
<sequence length="136" mass="14925">MATAFTTASQELVFTALSGALTGCTVFDTAPFLPEGAPATTFPYCVIGNDTSVPWETDDMRGAEITLTLHFWSRANGFKQVKALMDQAYGILNRATLTKTGYSIIDCLFEFSEALDDPDGQTKHGIQRYRLTIREA</sequence>
<proteinExistence type="predicted"/>
<protein>
    <submittedName>
        <fullName evidence="1">Tail completion protein</fullName>
    </submittedName>
</protein>
<dbReference type="InterPro" id="IPR053745">
    <property type="entry name" value="Viral_Tail_Comp_sf"/>
</dbReference>
<evidence type="ECO:0000313" key="1">
    <source>
        <dbReference type="EMBL" id="CAB4157288.1"/>
    </source>
</evidence>